<dbReference type="EMBL" id="CM034404">
    <property type="protein sequence ID" value="KAJ0174290.1"/>
    <property type="molecule type" value="Genomic_DNA"/>
</dbReference>
<organism evidence="1 2">
    <name type="scientific">Dendrolimus kikuchii</name>
    <dbReference type="NCBI Taxonomy" id="765133"/>
    <lineage>
        <taxon>Eukaryota</taxon>
        <taxon>Metazoa</taxon>
        <taxon>Ecdysozoa</taxon>
        <taxon>Arthropoda</taxon>
        <taxon>Hexapoda</taxon>
        <taxon>Insecta</taxon>
        <taxon>Pterygota</taxon>
        <taxon>Neoptera</taxon>
        <taxon>Endopterygota</taxon>
        <taxon>Lepidoptera</taxon>
        <taxon>Glossata</taxon>
        <taxon>Ditrysia</taxon>
        <taxon>Bombycoidea</taxon>
        <taxon>Lasiocampidae</taxon>
        <taxon>Dendrolimus</taxon>
    </lineage>
</organism>
<name>A0ACC1CS88_9NEOP</name>
<keyword evidence="2" id="KW-1185">Reference proteome</keyword>
<gene>
    <name evidence="1" type="ORF">K1T71_010436</name>
</gene>
<reference evidence="1 2" key="1">
    <citation type="journal article" date="2021" name="Front. Genet.">
        <title>Chromosome-Level Genome Assembly Reveals Significant Gene Expansion in the Toll and IMD Signaling Pathways of Dendrolimus kikuchii.</title>
        <authorList>
            <person name="Zhou J."/>
            <person name="Wu P."/>
            <person name="Xiong Z."/>
            <person name="Liu N."/>
            <person name="Zhao N."/>
            <person name="Ji M."/>
            <person name="Qiu Y."/>
            <person name="Yang B."/>
        </authorList>
    </citation>
    <scope>NUCLEOTIDE SEQUENCE [LARGE SCALE GENOMIC DNA]</scope>
    <source>
        <strain evidence="1">Ann1</strain>
    </source>
</reference>
<protein>
    <submittedName>
        <fullName evidence="1">Uncharacterized protein</fullName>
    </submittedName>
</protein>
<comment type="caution">
    <text evidence="1">The sequence shown here is derived from an EMBL/GenBank/DDBJ whole genome shotgun (WGS) entry which is preliminary data.</text>
</comment>
<sequence>MYTRILVVIVATAYAVNGGRLLDPEYLNRNYQRTPLGDAIDKASLKLLNEAYKSAADKNVVSSPLGIMTLLALFEEGAGPETKQQINQYLGVSDNQKSSESFSDLSKKLAEDPSYLTVANKIYVSDRYTLNDHFADVAKTYDSGVETINFGNRETAAAAINKWADEKTKGHIKDPVKADTLDPATAVALFNVIFFQGHWAETFSKHYTVDKDFHINNSTTVKKPTMHLLEYLFYTENKELGAKMIELPFIEEGFRMVVVLPDEIDGLPKVLEKAAETGLLTDVGISNMFQEGAPGIVKDDTVVVSEASQDAFIKIDEEGVIAAALTTFYGVPTSAIIRVRPPIIFKVDHSFLYLILYQDKILFAGTVTH</sequence>
<proteinExistence type="predicted"/>
<accession>A0ACC1CS88</accession>
<evidence type="ECO:0000313" key="1">
    <source>
        <dbReference type="EMBL" id="KAJ0174290.1"/>
    </source>
</evidence>
<evidence type="ECO:0000313" key="2">
    <source>
        <dbReference type="Proteomes" id="UP000824533"/>
    </source>
</evidence>
<dbReference type="Proteomes" id="UP000824533">
    <property type="component" value="Linkage Group LG18"/>
</dbReference>